<feature type="region of interest" description="Disordered" evidence="1">
    <location>
        <begin position="70"/>
        <end position="158"/>
    </location>
</feature>
<feature type="compositionally biased region" description="Polar residues" evidence="1">
    <location>
        <begin position="440"/>
        <end position="454"/>
    </location>
</feature>
<comment type="caution">
    <text evidence="2">The sequence shown here is derived from an EMBL/GenBank/DDBJ whole genome shotgun (WGS) entry which is preliminary data.</text>
</comment>
<dbReference type="PANTHER" id="PTHR46888:SF1">
    <property type="entry name" value="RIBONUCLEASE H"/>
    <property type="match status" value="1"/>
</dbReference>
<dbReference type="OrthoDB" id="10051775at2759"/>
<gene>
    <name evidence="2" type="ORF">C0Q70_12614</name>
</gene>
<feature type="region of interest" description="Disordered" evidence="1">
    <location>
        <begin position="354"/>
        <end position="454"/>
    </location>
</feature>
<keyword evidence="3" id="KW-1185">Reference proteome</keyword>
<dbReference type="EMBL" id="PZQS01000007">
    <property type="protein sequence ID" value="PVD27454.1"/>
    <property type="molecule type" value="Genomic_DNA"/>
</dbReference>
<proteinExistence type="predicted"/>
<dbReference type="SUPFAM" id="SSF47353">
    <property type="entry name" value="Retrovirus capsid dimerization domain-like"/>
    <property type="match status" value="1"/>
</dbReference>
<dbReference type="Proteomes" id="UP000245119">
    <property type="component" value="Linkage Group LG7"/>
</dbReference>
<dbReference type="InterPro" id="IPR038269">
    <property type="entry name" value="SCAN_sf"/>
</dbReference>
<evidence type="ECO:0000256" key="1">
    <source>
        <dbReference type="SAM" id="MobiDB-lite"/>
    </source>
</evidence>
<dbReference type="PANTHER" id="PTHR46888">
    <property type="entry name" value="ZINC KNUCKLE DOMAINCONTAINING PROTEIN-RELATED"/>
    <property type="match status" value="1"/>
</dbReference>
<feature type="compositionally biased region" description="Pro residues" evidence="1">
    <location>
        <begin position="390"/>
        <end position="401"/>
    </location>
</feature>
<evidence type="ECO:0000313" key="2">
    <source>
        <dbReference type="EMBL" id="PVD27454.1"/>
    </source>
</evidence>
<accession>A0A2T7P218</accession>
<dbReference type="STRING" id="400727.A0A2T7P218"/>
<evidence type="ECO:0000313" key="3">
    <source>
        <dbReference type="Proteomes" id="UP000245119"/>
    </source>
</evidence>
<name>A0A2T7P218_POMCA</name>
<protein>
    <submittedName>
        <fullName evidence="2">Uncharacterized protein</fullName>
    </submittedName>
</protein>
<organism evidence="2 3">
    <name type="scientific">Pomacea canaliculata</name>
    <name type="common">Golden apple snail</name>
    <dbReference type="NCBI Taxonomy" id="400727"/>
    <lineage>
        <taxon>Eukaryota</taxon>
        <taxon>Metazoa</taxon>
        <taxon>Spiralia</taxon>
        <taxon>Lophotrochozoa</taxon>
        <taxon>Mollusca</taxon>
        <taxon>Gastropoda</taxon>
        <taxon>Caenogastropoda</taxon>
        <taxon>Architaenioglossa</taxon>
        <taxon>Ampullarioidea</taxon>
        <taxon>Ampullariidae</taxon>
        <taxon>Pomacea</taxon>
    </lineage>
</organism>
<dbReference type="AlphaFoldDB" id="A0A2T7P218"/>
<sequence>MFEKLHFSSLCSSRFRLHGSAGLYSSADREGKVIMDIEAFKAQGESIGLTGEALTKYLIQRIEKYEKAEREERLERERNEREERRAKEQAEREERLAKEQAEREERLEKEKIQAEREERLEKEKIQREKEQAEREERLEKEKIQREREKEQAEREEREREREREFELARLRLGNGQPNGEAQVREVTPKGFIPKLPLFKEDLDDIDSFLFRFEAYAEALRWPRNLWPLHLSATIQGEALKLYHALCAQGQVEYEELRKQLLLKFQCTEDGFREKLRSVRPAEGECMPIFLIRVTSLLDRWITLAGIDKSFESLRDLVLREQIMQSISKDMAVFLKEWDPKSAAEMIEWAEKYRKAHPSKNIARRQETTIFANASCTTPRTARPQGTTNRPTPPSTYSPRTPPVDNSRPSTNSPPVHRRPWREQKRTVSPNQSKPDEQKRTASPNQSKPDSVKPSTRLQCFTCQGYGHKARFCANNRQRPQPASVCDAKQEVANVAVLCSTTTQEAGSLPLYPGLVKGKTVQVLRDTGATTAGIRASLVAPSEYLGKNQTCLTFGGRKEVFPLARVQVDTPFFTGPLTCCVIKNPVTDVIIGNVPGVQEGREVCHGPVRASSVCLFLERVTVLG</sequence>
<reference evidence="2 3" key="1">
    <citation type="submission" date="2018-04" db="EMBL/GenBank/DDBJ databases">
        <title>The genome of golden apple snail Pomacea canaliculata provides insight into stress tolerance and invasive adaptation.</title>
        <authorList>
            <person name="Liu C."/>
            <person name="Liu B."/>
            <person name="Ren Y."/>
            <person name="Zhang Y."/>
            <person name="Wang H."/>
            <person name="Li S."/>
            <person name="Jiang F."/>
            <person name="Yin L."/>
            <person name="Zhang G."/>
            <person name="Qian W."/>
            <person name="Fan W."/>
        </authorList>
    </citation>
    <scope>NUCLEOTIDE SEQUENCE [LARGE SCALE GENOMIC DNA]</scope>
    <source>
        <strain evidence="2">SZHN2017</strain>
        <tissue evidence="2">Muscle</tissue>
    </source>
</reference>
<feature type="compositionally biased region" description="Polar residues" evidence="1">
    <location>
        <begin position="367"/>
        <end position="385"/>
    </location>
</feature>
<dbReference type="Gene3D" id="1.10.4020.10">
    <property type="entry name" value="DNA breaking-rejoining enzymes"/>
    <property type="match status" value="1"/>
</dbReference>